<evidence type="ECO:0000256" key="1">
    <source>
        <dbReference type="SAM" id="Phobius"/>
    </source>
</evidence>
<dbReference type="AlphaFoldDB" id="A0AAE3DYU2"/>
<feature type="transmembrane region" description="Helical" evidence="1">
    <location>
        <begin position="43"/>
        <end position="69"/>
    </location>
</feature>
<dbReference type="Pfam" id="PF05437">
    <property type="entry name" value="AzlD"/>
    <property type="match status" value="1"/>
</dbReference>
<gene>
    <name evidence="2" type="ORF">LKE05_07410</name>
</gene>
<keyword evidence="1" id="KW-1133">Transmembrane helix</keyword>
<comment type="caution">
    <text evidence="2">The sequence shown here is derived from an EMBL/GenBank/DDBJ whole genome shotgun (WGS) entry which is preliminary data.</text>
</comment>
<name>A0AAE3DYU2_9FIRM</name>
<evidence type="ECO:0000313" key="3">
    <source>
        <dbReference type="Proteomes" id="UP001198242"/>
    </source>
</evidence>
<accession>A0AAE3DYU2</accession>
<proteinExistence type="predicted"/>
<dbReference type="Proteomes" id="UP001198242">
    <property type="component" value="Unassembled WGS sequence"/>
</dbReference>
<organism evidence="2 3">
    <name type="scientific">Hominilimicola fabiformis</name>
    <dbReference type="NCBI Taxonomy" id="2885356"/>
    <lineage>
        <taxon>Bacteria</taxon>
        <taxon>Bacillati</taxon>
        <taxon>Bacillota</taxon>
        <taxon>Clostridia</taxon>
        <taxon>Eubacteriales</taxon>
        <taxon>Oscillospiraceae</taxon>
        <taxon>Hominilimicola</taxon>
    </lineage>
</organism>
<evidence type="ECO:0000313" key="2">
    <source>
        <dbReference type="EMBL" id="MCC2210614.1"/>
    </source>
</evidence>
<dbReference type="InterPro" id="IPR008407">
    <property type="entry name" value="Brnchd-chn_aa_trnsp_AzlD"/>
</dbReference>
<keyword evidence="1" id="KW-0472">Membrane</keyword>
<protein>
    <submittedName>
        <fullName evidence="2">AzlD domain-containing protein</fullName>
    </submittedName>
</protein>
<reference evidence="2 3" key="1">
    <citation type="submission" date="2021-10" db="EMBL/GenBank/DDBJ databases">
        <title>Anaerobic single-cell dispensing facilitates the cultivation of human gut bacteria.</title>
        <authorList>
            <person name="Afrizal A."/>
        </authorList>
    </citation>
    <scope>NUCLEOTIDE SEQUENCE [LARGE SCALE GENOMIC DNA]</scope>
    <source>
        <strain evidence="2 3">CLA-AA-H232</strain>
    </source>
</reference>
<keyword evidence="3" id="KW-1185">Reference proteome</keyword>
<feature type="transmembrane region" description="Helical" evidence="1">
    <location>
        <begin position="81"/>
        <end position="98"/>
    </location>
</feature>
<keyword evidence="1" id="KW-0812">Transmembrane</keyword>
<sequence>MKMIALMAVMAIVTYIIRALPITLFRKEIKSKWLKSFLYYIPYAVLGAMTFPAIFFSTGSVFSASLGLVGAMLMAFFDKGLMAAAVTSVVIAFVSVFFV</sequence>
<dbReference type="RefSeq" id="WP_308456410.1">
    <property type="nucleotide sequence ID" value="NZ_JAJEQM010000008.1"/>
</dbReference>
<dbReference type="EMBL" id="JAJEQM010000008">
    <property type="protein sequence ID" value="MCC2210614.1"/>
    <property type="molecule type" value="Genomic_DNA"/>
</dbReference>